<dbReference type="Pfam" id="PF04717">
    <property type="entry name" value="Phage_base_V"/>
    <property type="match status" value="1"/>
</dbReference>
<name>A0A4P7BAK9_9BURK</name>
<dbReference type="SUPFAM" id="SSF69279">
    <property type="entry name" value="Phage tail proteins"/>
    <property type="match status" value="2"/>
</dbReference>
<dbReference type="EMBL" id="BMWW01000009">
    <property type="protein sequence ID" value="GGZ05582.1"/>
    <property type="molecule type" value="Genomic_DNA"/>
</dbReference>
<sequence>MELLAQITSVLFGTGLSQHARLITLASAQEGALPESLMAERFTGREAVNELYAFDVDALSVSTDLDLDEFIGEELTITVLQPDGSRRAWHGLCTEAAWLGADGGVARYRLRLEPALSLLRLRRDSYIFQDKTVQDIVTELLADYPQLRFDFDVTQEQLPRTICTQYRESDLEFLTRLLASEGLNWRFEHDQPDDASQDGHARHKLVIFDAAAQAPDTPGGAELRFHGMRATDTDDAIDRFAARRRVQANAVSISSWDPAQLLAPSAEQTSSLDAGELPTLAIYDGSGERIASGTDTGAAADPHSRLMLQALELDNKLFEGAGAVRRLAAGHKFALTQHDRYPDGDNGFTVLWVEHEARNNFQPQIKSVGSVLAEGTYRNTFGCVRDTVAIVPQAAAKPTPSTALGPQTALVVGIADAVAHTTRDHHVRIQFAWQRGAGANAGGMTHNTDEDGNAPGDERSGTWVRVAEALAGPNWGSQFGPRIGTEVLVDFIEGDMDRPVVVAQLYTGADTPPFSAGVDSGANHPGTLSGIHSHNFDGGGYNQWQLDDTQGQVRMRLATSSAATQLNLGYLIHQAPSSSSRGAYRGAGFELRTDAWAVVRGGEGVLLTTSARAAQGSGVTSTQMDSAEALQSLKSAQELAQAIGDAATAQNALTSKEAATAHKEFISLLDPKEKGKHAGAVNGQQAAKATPGSRSLDAAQPVEKFGSPLVVMDSAASINWATPASTVLFAGQHLRWVSQSDMQMTAAHTVSSVAANAASFFTHSGGIQAFAANGPVSLQAHTDQLEIVADKSVTVISVNDSIEIKANQKIVLQAGQSSITLEGGDITFACPGNFTVKGGQHVFNGGASQPAAMAKLPDSRLKLFDEAFIVKDPDGQPVAGLPYRIKLPDGSFEAGITDEFGRTHVVSGADPDELELYVNRGDI</sequence>
<evidence type="ECO:0000259" key="3">
    <source>
        <dbReference type="Pfam" id="PF04717"/>
    </source>
</evidence>
<gene>
    <name evidence="7" type="ORF">E1742_02350</name>
    <name evidence="6" type="ORF">GCM10007388_44140</name>
</gene>
<comment type="similarity">
    <text evidence="1">Belongs to the VgrG protein family.</text>
</comment>
<evidence type="ECO:0000259" key="4">
    <source>
        <dbReference type="Pfam" id="PF10106"/>
    </source>
</evidence>
<dbReference type="Pfam" id="PF10106">
    <property type="entry name" value="DUF2345"/>
    <property type="match status" value="1"/>
</dbReference>
<dbReference type="AlphaFoldDB" id="A0A4P7BAK9"/>
<dbReference type="Gene3D" id="4.10.220.110">
    <property type="match status" value="1"/>
</dbReference>
<feature type="domain" description="Gp5/Type VI secretion system Vgr protein OB-fold" evidence="3">
    <location>
        <begin position="457"/>
        <end position="506"/>
    </location>
</feature>
<organism evidence="6 9">
    <name type="scientific">Pseudoduganella plicata</name>
    <dbReference type="NCBI Taxonomy" id="321984"/>
    <lineage>
        <taxon>Bacteria</taxon>
        <taxon>Pseudomonadati</taxon>
        <taxon>Pseudomonadota</taxon>
        <taxon>Betaproteobacteria</taxon>
        <taxon>Burkholderiales</taxon>
        <taxon>Oxalobacteraceae</taxon>
        <taxon>Telluria group</taxon>
        <taxon>Pseudoduganella</taxon>
    </lineage>
</organism>
<accession>A0A4P7BAK9</accession>
<reference evidence="6" key="1">
    <citation type="journal article" date="2014" name="Int. J. Syst. Evol. Microbiol.">
        <title>Complete genome sequence of Corynebacterium casei LMG S-19264T (=DSM 44701T), isolated from a smear-ripened cheese.</title>
        <authorList>
            <consortium name="US DOE Joint Genome Institute (JGI-PGF)"/>
            <person name="Walter F."/>
            <person name="Albersmeier A."/>
            <person name="Kalinowski J."/>
            <person name="Ruckert C."/>
        </authorList>
    </citation>
    <scope>NUCLEOTIDE SEQUENCE</scope>
    <source>
        <strain evidence="6">KCTC 12344</strain>
    </source>
</reference>
<dbReference type="InterPro" id="IPR017847">
    <property type="entry name" value="T6SS_RhsGE_Vgr_subset"/>
</dbReference>
<dbReference type="Proteomes" id="UP000294359">
    <property type="component" value="Chromosome"/>
</dbReference>
<feature type="domain" description="DUF2345" evidence="4">
    <location>
        <begin position="699"/>
        <end position="847"/>
    </location>
</feature>
<evidence type="ECO:0000313" key="8">
    <source>
        <dbReference type="Proteomes" id="UP000294359"/>
    </source>
</evidence>
<dbReference type="InterPro" id="IPR037026">
    <property type="entry name" value="Vgr_OB-fold_dom_sf"/>
</dbReference>
<dbReference type="RefSeq" id="WP_134383374.1">
    <property type="nucleotide sequence ID" value="NZ_BMWW01000009.1"/>
</dbReference>
<evidence type="ECO:0000256" key="2">
    <source>
        <dbReference type="SAM" id="MobiDB-lite"/>
    </source>
</evidence>
<evidence type="ECO:0000259" key="5">
    <source>
        <dbReference type="Pfam" id="PF13296"/>
    </source>
</evidence>
<dbReference type="SUPFAM" id="SSF69349">
    <property type="entry name" value="Phage fibre proteins"/>
    <property type="match status" value="1"/>
</dbReference>
<feature type="region of interest" description="Disordered" evidence="2">
    <location>
        <begin position="675"/>
        <end position="697"/>
    </location>
</feature>
<dbReference type="Proteomes" id="UP000619512">
    <property type="component" value="Unassembled WGS sequence"/>
</dbReference>
<evidence type="ECO:0000313" key="7">
    <source>
        <dbReference type="EMBL" id="QBQ35140.1"/>
    </source>
</evidence>
<dbReference type="Gene3D" id="2.30.110.50">
    <property type="match status" value="1"/>
</dbReference>
<feature type="domain" description="Putative type VI secretion system Rhs element associated Vgr" evidence="5">
    <location>
        <begin position="535"/>
        <end position="647"/>
    </location>
</feature>
<dbReference type="NCBIfam" id="TIGR03361">
    <property type="entry name" value="VI_Rhs_Vgr"/>
    <property type="match status" value="1"/>
</dbReference>
<dbReference type="InterPro" id="IPR006533">
    <property type="entry name" value="T6SS_Vgr_RhsGE"/>
</dbReference>
<dbReference type="Gene3D" id="3.55.50.10">
    <property type="entry name" value="Baseplate protein-like domains"/>
    <property type="match status" value="1"/>
</dbReference>
<dbReference type="InterPro" id="IPR028244">
    <property type="entry name" value="T6SS_Rhs_Vgr_dom"/>
</dbReference>
<dbReference type="EMBL" id="CP038026">
    <property type="protein sequence ID" value="QBQ35140.1"/>
    <property type="molecule type" value="Genomic_DNA"/>
</dbReference>
<evidence type="ECO:0000313" key="9">
    <source>
        <dbReference type="Proteomes" id="UP000619512"/>
    </source>
</evidence>
<dbReference type="InterPro" id="IPR006531">
    <property type="entry name" value="Gp5/Vgr_OB"/>
</dbReference>
<dbReference type="Pfam" id="PF13296">
    <property type="entry name" value="T6SS_Vgr"/>
    <property type="match status" value="1"/>
</dbReference>
<dbReference type="Gene3D" id="2.40.50.230">
    <property type="entry name" value="Gp5 N-terminal domain"/>
    <property type="match status" value="1"/>
</dbReference>
<dbReference type="InterPro" id="IPR018769">
    <property type="entry name" value="VgrG2_DUF2345"/>
</dbReference>
<dbReference type="SUPFAM" id="SSF69255">
    <property type="entry name" value="gp5 N-terminal domain-like"/>
    <property type="match status" value="1"/>
</dbReference>
<evidence type="ECO:0000256" key="1">
    <source>
        <dbReference type="ARBA" id="ARBA00005558"/>
    </source>
</evidence>
<keyword evidence="8" id="KW-1185">Reference proteome</keyword>
<evidence type="ECO:0000313" key="6">
    <source>
        <dbReference type="EMBL" id="GGZ05582.1"/>
    </source>
</evidence>
<proteinExistence type="inferred from homology"/>
<reference evidence="6" key="3">
    <citation type="submission" date="2022-12" db="EMBL/GenBank/DDBJ databases">
        <authorList>
            <person name="Sun Q."/>
            <person name="Kim S."/>
        </authorList>
    </citation>
    <scope>NUCLEOTIDE SEQUENCE</scope>
    <source>
        <strain evidence="6">KCTC 12344</strain>
    </source>
</reference>
<reference evidence="7 8" key="2">
    <citation type="submission" date="2019-03" db="EMBL/GenBank/DDBJ databases">
        <title>Draft Genome Sequences of Six Type Strains of the Genus Massilia.</title>
        <authorList>
            <person name="Miess H."/>
            <person name="Frediansyhah A."/>
            <person name="Gross H."/>
        </authorList>
    </citation>
    <scope>NUCLEOTIDE SEQUENCE [LARGE SCALE GENOMIC DNA]</scope>
    <source>
        <strain evidence="7 8">DSM 17505</strain>
    </source>
</reference>
<dbReference type="NCBIfam" id="TIGR01646">
    <property type="entry name" value="vgr_GE"/>
    <property type="match status" value="1"/>
</dbReference>
<dbReference type="OrthoDB" id="1907165at2"/>
<protein>
    <submittedName>
        <fullName evidence="7">Type VI secretion system tip protein VgrG</fullName>
    </submittedName>
</protein>
<dbReference type="Pfam" id="PF05954">
    <property type="entry name" value="Phage_GPD"/>
    <property type="match status" value="1"/>
</dbReference>